<proteinExistence type="predicted"/>
<dbReference type="EMBL" id="CM045768">
    <property type="protein sequence ID" value="KAI7982800.1"/>
    <property type="molecule type" value="Genomic_DNA"/>
</dbReference>
<evidence type="ECO:0000313" key="1">
    <source>
        <dbReference type="EMBL" id="KAI7982800.1"/>
    </source>
</evidence>
<protein>
    <submittedName>
        <fullName evidence="1">Uncharacterized protein</fullName>
    </submittedName>
</protein>
<evidence type="ECO:0000313" key="2">
    <source>
        <dbReference type="Proteomes" id="UP001060215"/>
    </source>
</evidence>
<gene>
    <name evidence="1" type="ORF">LOK49_LG15G02004</name>
</gene>
<reference evidence="1 2" key="1">
    <citation type="journal article" date="2022" name="Plant J.">
        <title>Chromosome-level genome of Camellia lanceoleosa provides a valuable resource for understanding genome evolution and self-incompatibility.</title>
        <authorList>
            <person name="Gong W."/>
            <person name="Xiao S."/>
            <person name="Wang L."/>
            <person name="Liao Z."/>
            <person name="Chang Y."/>
            <person name="Mo W."/>
            <person name="Hu G."/>
            <person name="Li W."/>
            <person name="Zhao G."/>
            <person name="Zhu H."/>
            <person name="Hu X."/>
            <person name="Ji K."/>
            <person name="Xiang X."/>
            <person name="Song Q."/>
            <person name="Yuan D."/>
            <person name="Jin S."/>
            <person name="Zhang L."/>
        </authorList>
    </citation>
    <scope>NUCLEOTIDE SEQUENCE [LARGE SCALE GENOMIC DNA]</scope>
    <source>
        <strain evidence="1">SQ_2022a</strain>
    </source>
</reference>
<keyword evidence="2" id="KW-1185">Reference proteome</keyword>
<name>A0ACC0F2L4_9ERIC</name>
<comment type="caution">
    <text evidence="1">The sequence shown here is derived from an EMBL/GenBank/DDBJ whole genome shotgun (WGS) entry which is preliminary data.</text>
</comment>
<sequence>MELIRYARSILPRQMMRCTPVHPRYYHLVGFAARTLRAPP</sequence>
<accession>A0ACC0F2L4</accession>
<organism evidence="1 2">
    <name type="scientific">Camellia lanceoleosa</name>
    <dbReference type="NCBI Taxonomy" id="1840588"/>
    <lineage>
        <taxon>Eukaryota</taxon>
        <taxon>Viridiplantae</taxon>
        <taxon>Streptophyta</taxon>
        <taxon>Embryophyta</taxon>
        <taxon>Tracheophyta</taxon>
        <taxon>Spermatophyta</taxon>
        <taxon>Magnoliopsida</taxon>
        <taxon>eudicotyledons</taxon>
        <taxon>Gunneridae</taxon>
        <taxon>Pentapetalae</taxon>
        <taxon>asterids</taxon>
        <taxon>Ericales</taxon>
        <taxon>Theaceae</taxon>
        <taxon>Camellia</taxon>
    </lineage>
</organism>
<dbReference type="Proteomes" id="UP001060215">
    <property type="component" value="Chromosome 11"/>
</dbReference>